<proteinExistence type="predicted"/>
<name>A0A0D3MSU8_9CAUD</name>
<evidence type="ECO:0000313" key="1">
    <source>
        <dbReference type="EMBL" id="AIX12592.1"/>
    </source>
</evidence>
<dbReference type="RefSeq" id="YP_009147746.1">
    <property type="nucleotide sequence ID" value="NC_027341.1"/>
</dbReference>
<dbReference type="EMBL" id="KM677185">
    <property type="protein sequence ID" value="AIX12592.1"/>
    <property type="molecule type" value="Genomic_DNA"/>
</dbReference>
<reference evidence="1 2" key="1">
    <citation type="journal article" date="2015" name="Appl. Environ. Microbiol.">
        <title>Lactococcal 949 group phages recognize a carbohydrate receptor on the host cell surface.</title>
        <authorList>
            <person name="Mahony J."/>
            <person name="Randazzo W."/>
            <person name="Neve H."/>
            <person name="Settanni L."/>
            <person name="van Sinderen D."/>
        </authorList>
    </citation>
    <scope>NUCLEOTIDE SEQUENCE [LARGE SCALE GENOMIC DNA]</scope>
    <source>
        <strain evidence="1">WRP3</strain>
    </source>
</reference>
<protein>
    <submittedName>
        <fullName evidence="1">Uncharacterized protein</fullName>
    </submittedName>
</protein>
<dbReference type="GeneID" id="24722355"/>
<accession>A0A0D3MSU8</accession>
<dbReference type="Proteomes" id="UP000032686">
    <property type="component" value="Segment"/>
</dbReference>
<organism evidence="1 2">
    <name type="scientific">Lactococcus phage WRP3</name>
    <dbReference type="NCBI Taxonomy" id="1560313"/>
    <lineage>
        <taxon>Viruses</taxon>
        <taxon>Duplodnaviria</taxon>
        <taxon>Heunggongvirae</taxon>
        <taxon>Uroviricota</taxon>
        <taxon>Caudoviricetes</taxon>
        <taxon>Audreyjarvisvirus</taxon>
        <taxon>Audreyjarvisvirus WRP3</taxon>
    </lineage>
</organism>
<keyword evidence="2" id="KW-1185">Reference proteome</keyword>
<evidence type="ECO:0000313" key="2">
    <source>
        <dbReference type="Proteomes" id="UP000032686"/>
    </source>
</evidence>
<dbReference type="OrthoDB" id="24699at10239"/>
<sequence length="73" mass="8320">MEIKQKAGRFAGMSGWLIKGANISIAEDEITDTRSVVCYPDHPVESIQEAESLTVYLTEDEFELLKKIFRIEE</sequence>
<dbReference type="KEGG" id="vg:24722355"/>
<gene>
    <name evidence="1" type="ORF">WRP3_089</name>
</gene>